<evidence type="ECO:0000313" key="3">
    <source>
        <dbReference type="EMBL" id="KAF5309193.1"/>
    </source>
</evidence>
<keyword evidence="4" id="KW-1185">Reference proteome</keyword>
<feature type="transmembrane region" description="Helical" evidence="1">
    <location>
        <begin position="162"/>
        <end position="190"/>
    </location>
</feature>
<evidence type="ECO:0000256" key="1">
    <source>
        <dbReference type="SAM" id="Phobius"/>
    </source>
</evidence>
<sequence length="331" mass="36633">MDSNQAIESDTFLLQSNGNLGAMEISTFIGMGLFGVAMAQVYQYFNKTSGDRGILKIFVALVTFLEVCHTFASVHSVYLATITEWKVAQANSYSSALTNVLECIITLVVQGFFSYRIYTISGRLPLAVVCSILSFGRFVGVFIISIYAFMDVPKTPNGIFVHTYGVLITGTMTVNAGVDLLIAASLIYYLRKMVAGFSTKRTIEVINRLVRWSLQTGLITRSALLHWDKCTLIIDLLTLDTLFSLMSVAIVVCFRTMSNMVWFGLYIILAKLYSISLLVSLNSRRTYRSMLKGAPPAYSEKMATLQFEHDLSVVSTESGFKEGGADDDDIV</sequence>
<feature type="transmembrane region" description="Helical" evidence="1">
    <location>
        <begin position="232"/>
        <end position="254"/>
    </location>
</feature>
<feature type="transmembrane region" description="Helical" evidence="1">
    <location>
        <begin position="260"/>
        <end position="281"/>
    </location>
</feature>
<evidence type="ECO:0000313" key="4">
    <source>
        <dbReference type="Proteomes" id="UP000567179"/>
    </source>
</evidence>
<dbReference type="Pfam" id="PF20152">
    <property type="entry name" value="DUF6534"/>
    <property type="match status" value="1"/>
</dbReference>
<organism evidence="3 4">
    <name type="scientific">Psilocybe cf. subviscida</name>
    <dbReference type="NCBI Taxonomy" id="2480587"/>
    <lineage>
        <taxon>Eukaryota</taxon>
        <taxon>Fungi</taxon>
        <taxon>Dikarya</taxon>
        <taxon>Basidiomycota</taxon>
        <taxon>Agaricomycotina</taxon>
        <taxon>Agaricomycetes</taxon>
        <taxon>Agaricomycetidae</taxon>
        <taxon>Agaricales</taxon>
        <taxon>Agaricineae</taxon>
        <taxon>Strophariaceae</taxon>
        <taxon>Psilocybe</taxon>
    </lineage>
</organism>
<protein>
    <recommendedName>
        <fullName evidence="2">DUF6534 domain-containing protein</fullName>
    </recommendedName>
</protein>
<dbReference type="OrthoDB" id="3231781at2759"/>
<dbReference type="InterPro" id="IPR045339">
    <property type="entry name" value="DUF6534"/>
</dbReference>
<reference evidence="3 4" key="1">
    <citation type="journal article" date="2020" name="ISME J.">
        <title>Uncovering the hidden diversity of litter-decomposition mechanisms in mushroom-forming fungi.</title>
        <authorList>
            <person name="Floudas D."/>
            <person name="Bentzer J."/>
            <person name="Ahren D."/>
            <person name="Johansson T."/>
            <person name="Persson P."/>
            <person name="Tunlid A."/>
        </authorList>
    </citation>
    <scope>NUCLEOTIDE SEQUENCE [LARGE SCALE GENOMIC DNA]</scope>
    <source>
        <strain evidence="3 4">CBS 101986</strain>
    </source>
</reference>
<dbReference type="PANTHER" id="PTHR40465">
    <property type="entry name" value="CHROMOSOME 1, WHOLE GENOME SHOTGUN SEQUENCE"/>
    <property type="match status" value="1"/>
</dbReference>
<keyword evidence="1" id="KW-1133">Transmembrane helix</keyword>
<dbReference type="AlphaFoldDB" id="A0A8H5ER90"/>
<dbReference type="PANTHER" id="PTHR40465:SF1">
    <property type="entry name" value="DUF6534 DOMAIN-CONTAINING PROTEIN"/>
    <property type="match status" value="1"/>
</dbReference>
<gene>
    <name evidence="3" type="ORF">D9619_012830</name>
</gene>
<feature type="domain" description="DUF6534" evidence="2">
    <location>
        <begin position="176"/>
        <end position="285"/>
    </location>
</feature>
<keyword evidence="1" id="KW-0472">Membrane</keyword>
<name>A0A8H5ER90_9AGAR</name>
<keyword evidence="1" id="KW-0812">Transmembrane</keyword>
<feature type="transmembrane region" description="Helical" evidence="1">
    <location>
        <begin position="20"/>
        <end position="42"/>
    </location>
</feature>
<dbReference type="EMBL" id="JAACJJ010000060">
    <property type="protein sequence ID" value="KAF5309193.1"/>
    <property type="molecule type" value="Genomic_DNA"/>
</dbReference>
<feature type="transmembrane region" description="Helical" evidence="1">
    <location>
        <begin position="92"/>
        <end position="113"/>
    </location>
</feature>
<feature type="transmembrane region" description="Helical" evidence="1">
    <location>
        <begin position="125"/>
        <end position="150"/>
    </location>
</feature>
<accession>A0A8H5ER90</accession>
<proteinExistence type="predicted"/>
<dbReference type="Proteomes" id="UP000567179">
    <property type="component" value="Unassembled WGS sequence"/>
</dbReference>
<comment type="caution">
    <text evidence="3">The sequence shown here is derived from an EMBL/GenBank/DDBJ whole genome shotgun (WGS) entry which is preliminary data.</text>
</comment>
<evidence type="ECO:0000259" key="2">
    <source>
        <dbReference type="Pfam" id="PF20152"/>
    </source>
</evidence>
<feature type="transmembrane region" description="Helical" evidence="1">
    <location>
        <begin position="54"/>
        <end position="72"/>
    </location>
</feature>